<evidence type="ECO:0000313" key="5">
    <source>
        <dbReference type="Proteomes" id="UP001595880"/>
    </source>
</evidence>
<dbReference type="EMBL" id="JBHSDV010000002">
    <property type="protein sequence ID" value="MFC4387799.1"/>
    <property type="molecule type" value="Genomic_DNA"/>
</dbReference>
<dbReference type="PANTHER" id="PTHR46470">
    <property type="entry name" value="N-ACYLNEURAMINATE-9-PHOSPHATASE"/>
    <property type="match status" value="1"/>
</dbReference>
<dbReference type="InterPro" id="IPR023214">
    <property type="entry name" value="HAD_sf"/>
</dbReference>
<dbReference type="EC" id="3.1.3.3" evidence="3"/>
<proteinExistence type="inferred from homology"/>
<dbReference type="SFLD" id="SFLDS00003">
    <property type="entry name" value="Haloacid_Dehalogenase"/>
    <property type="match status" value="1"/>
</dbReference>
<protein>
    <recommendedName>
        <fullName evidence="3">Phosphoserine phosphatase</fullName>
        <shortName evidence="3">PSP</shortName>
        <ecNumber evidence="3">3.1.3.3</ecNumber>
    </recommendedName>
</protein>
<dbReference type="NCBIfam" id="TIGR01509">
    <property type="entry name" value="HAD-SF-IA-v3"/>
    <property type="match status" value="1"/>
</dbReference>
<comment type="similarity">
    <text evidence="3">Belongs to the HAD-like hydrolase superfamily.</text>
</comment>
<dbReference type="HAMAP" id="MF_02240">
    <property type="entry name" value="PSP"/>
    <property type="match status" value="1"/>
</dbReference>
<comment type="catalytic activity">
    <reaction evidence="3">
        <text>O-phospho-L-serine + H2O = L-serine + phosphate</text>
        <dbReference type="Rhea" id="RHEA:21208"/>
        <dbReference type="ChEBI" id="CHEBI:15377"/>
        <dbReference type="ChEBI" id="CHEBI:33384"/>
        <dbReference type="ChEBI" id="CHEBI:43474"/>
        <dbReference type="ChEBI" id="CHEBI:57524"/>
        <dbReference type="EC" id="3.1.3.3"/>
    </reaction>
</comment>
<reference evidence="5" key="1">
    <citation type="journal article" date="2019" name="Int. J. Syst. Evol. Microbiol.">
        <title>The Global Catalogue of Microorganisms (GCM) 10K type strain sequencing project: providing services to taxonomists for standard genome sequencing and annotation.</title>
        <authorList>
            <consortium name="The Broad Institute Genomics Platform"/>
            <consortium name="The Broad Institute Genome Sequencing Center for Infectious Disease"/>
            <person name="Wu L."/>
            <person name="Ma J."/>
        </authorList>
    </citation>
    <scope>NUCLEOTIDE SEQUENCE [LARGE SCALE GENOMIC DNA]</scope>
    <source>
        <strain evidence="5">KACC 14058</strain>
    </source>
</reference>
<dbReference type="InterPro" id="IPR006439">
    <property type="entry name" value="HAD-SF_hydro_IA"/>
</dbReference>
<comment type="cofactor">
    <cofactor evidence="3">
        <name>Mg(2+)</name>
        <dbReference type="ChEBI" id="CHEBI:18420"/>
    </cofactor>
    <cofactor evidence="3">
        <name>Co(2+)</name>
        <dbReference type="ChEBI" id="CHEBI:48828"/>
    </cofactor>
</comment>
<dbReference type="RefSeq" id="WP_390198319.1">
    <property type="nucleotide sequence ID" value="NZ_JBHSDV010000002.1"/>
</dbReference>
<dbReference type="InterPro" id="IPR036412">
    <property type="entry name" value="HAD-like_sf"/>
</dbReference>
<sequence length="260" mass="29922">MVNTVIFDLDDTLLWDKKSVKEAFRATCKLAQEKYQLDPDVLEDAVREEARALYQGYETYEFTQMIGINPFEGLWGNFLDDHTYFKKMAEIVPNYRKEAWTNGLKRLGIDDAEFGAHLAEQFPMNRKKSPFVYEETFSVLEKLQGKYQLIMLTNGSPDLQNTKLTITPELKPYFDHIIISGDFGKGKPDQSIFEHVLEVADISKDDAIMVGDNLMTDILGANRTGIKSVWINREDNRATDVKPTYEIHHLDELIDLLETV</sequence>
<dbReference type="SFLD" id="SFLDG01129">
    <property type="entry name" value="C1.5:_HAD__Beta-PGM__Phosphata"/>
    <property type="match status" value="1"/>
</dbReference>
<dbReference type="Gene3D" id="3.40.50.1000">
    <property type="entry name" value="HAD superfamily/HAD-like"/>
    <property type="match status" value="1"/>
</dbReference>
<keyword evidence="3" id="KW-0028">Amino-acid biosynthesis</keyword>
<organism evidence="4 5">
    <name type="scientific">Gracilibacillus marinus</name>
    <dbReference type="NCBI Taxonomy" id="630535"/>
    <lineage>
        <taxon>Bacteria</taxon>
        <taxon>Bacillati</taxon>
        <taxon>Bacillota</taxon>
        <taxon>Bacilli</taxon>
        <taxon>Bacillales</taxon>
        <taxon>Bacillaceae</taxon>
        <taxon>Gracilibacillus</taxon>
    </lineage>
</organism>
<dbReference type="Gene3D" id="1.20.120.1600">
    <property type="match status" value="1"/>
</dbReference>
<evidence type="ECO:0000313" key="4">
    <source>
        <dbReference type="EMBL" id="MFC4387799.1"/>
    </source>
</evidence>
<dbReference type="SFLD" id="SFLDG01135">
    <property type="entry name" value="C1.5.6:_HAD__Beta-PGM__Phospha"/>
    <property type="match status" value="1"/>
</dbReference>
<name>A0ABV8VVR0_9BACI</name>
<comment type="caution">
    <text evidence="4">The sequence shown here is derived from an EMBL/GenBank/DDBJ whole genome shotgun (WGS) entry which is preliminary data.</text>
</comment>
<comment type="pathway">
    <text evidence="3">Amino-acid biosynthesis; L-serine biosynthesis; L-serine from 3-phospho-D-glycerate: step 3/3.</text>
</comment>
<keyword evidence="1 3" id="KW-0378">Hydrolase</keyword>
<dbReference type="PANTHER" id="PTHR46470:SF3">
    <property type="entry name" value="N-ACYLNEURAMINATE-9-PHOSPHATASE"/>
    <property type="match status" value="1"/>
</dbReference>
<comment type="catalytic activity">
    <reaction evidence="3">
        <text>O-phospho-D-serine + H2O = D-serine + phosphate</text>
        <dbReference type="Rhea" id="RHEA:24873"/>
        <dbReference type="ChEBI" id="CHEBI:15377"/>
        <dbReference type="ChEBI" id="CHEBI:35247"/>
        <dbReference type="ChEBI" id="CHEBI:43474"/>
        <dbReference type="ChEBI" id="CHEBI:58680"/>
        <dbReference type="EC" id="3.1.3.3"/>
    </reaction>
</comment>
<evidence type="ECO:0000256" key="3">
    <source>
        <dbReference type="HAMAP-Rule" id="MF_02240"/>
    </source>
</evidence>
<gene>
    <name evidence="4" type="ORF">ACFOZ1_08225</name>
</gene>
<evidence type="ECO:0000256" key="1">
    <source>
        <dbReference type="ARBA" id="ARBA00022801"/>
    </source>
</evidence>
<evidence type="ECO:0000256" key="2">
    <source>
        <dbReference type="ARBA" id="ARBA00022842"/>
    </source>
</evidence>
<keyword evidence="3" id="KW-0718">Serine biosynthesis</keyword>
<comment type="function">
    <text evidence="3">Catalyzes the last step of the phosphorylated serine biosynthetic pathway, i.e. dephosphorylation of O-phospho-L-serine to form L-serine.</text>
</comment>
<accession>A0ABV8VVR0</accession>
<dbReference type="NCBIfam" id="TIGR01549">
    <property type="entry name" value="HAD-SF-IA-v1"/>
    <property type="match status" value="1"/>
</dbReference>
<dbReference type="Proteomes" id="UP001595880">
    <property type="component" value="Unassembled WGS sequence"/>
</dbReference>
<keyword evidence="2 3" id="KW-0460">Magnesium</keyword>
<dbReference type="SUPFAM" id="SSF56784">
    <property type="entry name" value="HAD-like"/>
    <property type="match status" value="1"/>
</dbReference>
<dbReference type="InterPro" id="IPR044266">
    <property type="entry name" value="PSP_YsaA"/>
</dbReference>
<dbReference type="GO" id="GO:0016787">
    <property type="term" value="F:hydrolase activity"/>
    <property type="evidence" value="ECO:0007669"/>
    <property type="project" value="UniProtKB-KW"/>
</dbReference>
<dbReference type="Pfam" id="PF00702">
    <property type="entry name" value="Hydrolase"/>
    <property type="match status" value="1"/>
</dbReference>
<dbReference type="InterPro" id="IPR051400">
    <property type="entry name" value="HAD-like_hydrolase"/>
</dbReference>
<keyword evidence="5" id="KW-1185">Reference proteome</keyword>
<keyword evidence="3" id="KW-0170">Cobalt</keyword>